<dbReference type="Gene3D" id="2.60.40.1250">
    <property type="entry name" value="Thiol:disulfide interchange protein DsbD, N-terminal domain"/>
    <property type="match status" value="1"/>
</dbReference>
<reference evidence="3 4" key="1">
    <citation type="submission" date="2022-04" db="EMBL/GenBank/DDBJ databases">
        <title>The arsenic-methylating capacity of Chitinophaga filiformis YT5 during chitin decomposition.</title>
        <authorList>
            <person name="Chen G."/>
            <person name="Liang Y."/>
        </authorList>
    </citation>
    <scope>NUCLEOTIDE SEQUENCE [LARGE SCALE GENOMIC DNA]</scope>
    <source>
        <strain evidence="3 4">YT5</strain>
    </source>
</reference>
<keyword evidence="1" id="KW-0732">Signal</keyword>
<dbReference type="InterPro" id="IPR028250">
    <property type="entry name" value="DsbDN"/>
</dbReference>
<evidence type="ECO:0000313" key="4">
    <source>
        <dbReference type="Proteomes" id="UP000830198"/>
    </source>
</evidence>
<dbReference type="Pfam" id="PF11412">
    <property type="entry name" value="DsbD_N"/>
    <property type="match status" value="1"/>
</dbReference>
<feature type="chain" id="PRO_5045542963" evidence="1">
    <location>
        <begin position="21"/>
        <end position="149"/>
    </location>
</feature>
<dbReference type="InterPro" id="IPR036929">
    <property type="entry name" value="DsbDN_sf"/>
</dbReference>
<keyword evidence="4" id="KW-1185">Reference proteome</keyword>
<proteinExistence type="predicted"/>
<dbReference type="EMBL" id="CP095855">
    <property type="protein sequence ID" value="UPK69492.1"/>
    <property type="molecule type" value="Genomic_DNA"/>
</dbReference>
<organism evidence="3 4">
    <name type="scientific">Chitinophaga filiformis</name>
    <name type="common">Myxococcus filiformis</name>
    <name type="synonym">Flexibacter filiformis</name>
    <dbReference type="NCBI Taxonomy" id="104663"/>
    <lineage>
        <taxon>Bacteria</taxon>
        <taxon>Pseudomonadati</taxon>
        <taxon>Bacteroidota</taxon>
        <taxon>Chitinophagia</taxon>
        <taxon>Chitinophagales</taxon>
        <taxon>Chitinophagaceae</taxon>
        <taxon>Chitinophaga</taxon>
    </lineage>
</organism>
<dbReference type="RefSeq" id="WP_247811782.1">
    <property type="nucleotide sequence ID" value="NZ_CP095855.1"/>
</dbReference>
<evidence type="ECO:0000256" key="1">
    <source>
        <dbReference type="SAM" id="SignalP"/>
    </source>
</evidence>
<sequence>MKAIIMLSILCSLCWTAVDAQILKPVKWSYAAKKTSATEATIYIKATMEQGWHIYSLDTPEEGPVRTAIAFTPDHSYQLTGALLQPQPLSKMEQQFGKEVKYFEKTVIFQQKIKLQQNTATVKGDITFMVCSDRQCLPPGNIQFSVDIK</sequence>
<accession>A0ABY4I127</accession>
<gene>
    <name evidence="3" type="ORF">MYF79_31510</name>
</gene>
<dbReference type="Proteomes" id="UP000830198">
    <property type="component" value="Chromosome"/>
</dbReference>
<feature type="domain" description="Thiol:disulfide interchange protein DsbD N-terminal" evidence="2">
    <location>
        <begin position="32"/>
        <end position="145"/>
    </location>
</feature>
<evidence type="ECO:0000259" key="2">
    <source>
        <dbReference type="Pfam" id="PF11412"/>
    </source>
</evidence>
<name>A0ABY4I127_CHIFI</name>
<evidence type="ECO:0000313" key="3">
    <source>
        <dbReference type="EMBL" id="UPK69492.1"/>
    </source>
</evidence>
<protein>
    <submittedName>
        <fullName evidence="3">Protein-disulfide reductase DsbD N-terminal domain-containing protein</fullName>
    </submittedName>
</protein>
<feature type="signal peptide" evidence="1">
    <location>
        <begin position="1"/>
        <end position="20"/>
    </location>
</feature>